<dbReference type="Proteomes" id="UP000235965">
    <property type="component" value="Unassembled WGS sequence"/>
</dbReference>
<comment type="caution">
    <text evidence="1">The sequence shown here is derived from an EMBL/GenBank/DDBJ whole genome shotgun (WGS) entry which is preliminary data.</text>
</comment>
<dbReference type="AlphaFoldDB" id="A0A2J7R8H5"/>
<reference evidence="1 2" key="1">
    <citation type="submission" date="2017-12" db="EMBL/GenBank/DDBJ databases">
        <title>Hemimetabolous genomes reveal molecular basis of termite eusociality.</title>
        <authorList>
            <person name="Harrison M.C."/>
            <person name="Jongepier E."/>
            <person name="Robertson H.M."/>
            <person name="Arning N."/>
            <person name="Bitard-Feildel T."/>
            <person name="Chao H."/>
            <person name="Childers C.P."/>
            <person name="Dinh H."/>
            <person name="Doddapaneni H."/>
            <person name="Dugan S."/>
            <person name="Gowin J."/>
            <person name="Greiner C."/>
            <person name="Han Y."/>
            <person name="Hu H."/>
            <person name="Hughes D.S.T."/>
            <person name="Huylmans A.-K."/>
            <person name="Kemena C."/>
            <person name="Kremer L.P.M."/>
            <person name="Lee S.L."/>
            <person name="Lopez-Ezquerra A."/>
            <person name="Mallet L."/>
            <person name="Monroy-Kuhn J.M."/>
            <person name="Moser A."/>
            <person name="Murali S.C."/>
            <person name="Muzny D.M."/>
            <person name="Otani S."/>
            <person name="Piulachs M.-D."/>
            <person name="Poelchau M."/>
            <person name="Qu J."/>
            <person name="Schaub F."/>
            <person name="Wada-Katsumata A."/>
            <person name="Worley K.C."/>
            <person name="Xie Q."/>
            <person name="Ylla G."/>
            <person name="Poulsen M."/>
            <person name="Gibbs R.A."/>
            <person name="Schal C."/>
            <person name="Richards S."/>
            <person name="Belles X."/>
            <person name="Korb J."/>
            <person name="Bornberg-Bauer E."/>
        </authorList>
    </citation>
    <scope>NUCLEOTIDE SEQUENCE [LARGE SCALE GENOMIC DNA]</scope>
    <source>
        <tissue evidence="1">Whole body</tissue>
    </source>
</reference>
<organism evidence="1 2">
    <name type="scientific">Cryptotermes secundus</name>
    <dbReference type="NCBI Taxonomy" id="105785"/>
    <lineage>
        <taxon>Eukaryota</taxon>
        <taxon>Metazoa</taxon>
        <taxon>Ecdysozoa</taxon>
        <taxon>Arthropoda</taxon>
        <taxon>Hexapoda</taxon>
        <taxon>Insecta</taxon>
        <taxon>Pterygota</taxon>
        <taxon>Neoptera</taxon>
        <taxon>Polyneoptera</taxon>
        <taxon>Dictyoptera</taxon>
        <taxon>Blattodea</taxon>
        <taxon>Blattoidea</taxon>
        <taxon>Termitoidae</taxon>
        <taxon>Kalotermitidae</taxon>
        <taxon>Cryptotermitinae</taxon>
        <taxon>Cryptotermes</taxon>
    </lineage>
</organism>
<dbReference type="InParanoid" id="A0A2J7R8H5"/>
<sequence length="63" mass="7255">MIIKTCVPPPAGKKSDQYLMIWLTSYQLPTTIPTSTESGYGIRLSHMVFCMPNINNRMYVRMK</sequence>
<proteinExistence type="predicted"/>
<gene>
    <name evidence="1" type="ORF">B7P43_G00380</name>
</gene>
<name>A0A2J7R8H5_9NEOP</name>
<dbReference type="EMBL" id="NEVH01006721">
    <property type="protein sequence ID" value="PNF37137.1"/>
    <property type="molecule type" value="Genomic_DNA"/>
</dbReference>
<keyword evidence="2" id="KW-1185">Reference proteome</keyword>
<evidence type="ECO:0000313" key="1">
    <source>
        <dbReference type="EMBL" id="PNF37137.1"/>
    </source>
</evidence>
<evidence type="ECO:0000313" key="2">
    <source>
        <dbReference type="Proteomes" id="UP000235965"/>
    </source>
</evidence>
<accession>A0A2J7R8H5</accession>
<protein>
    <submittedName>
        <fullName evidence="1">Uncharacterized protein</fullName>
    </submittedName>
</protein>